<dbReference type="SUPFAM" id="SSF53756">
    <property type="entry name" value="UDP-Glycosyltransferase/glycogen phosphorylase"/>
    <property type="match status" value="1"/>
</dbReference>
<dbReference type="EMBL" id="BAHC01000154">
    <property type="protein sequence ID" value="GAB91967.1"/>
    <property type="molecule type" value="Genomic_DNA"/>
</dbReference>
<sequence length="350" mass="35813">MAGARGIVVEELPGLAAQADDDDTDAGAKLSHRAARIATALAPRLVERRIDLVVSDVITVGGAWAAELAGIAWIELSPHPLYLPSKGLPPIGAGLEPGTGPAGRLRDAMLRTAARRSLRQGERQRERARGGIGLHGRCGHPVARFVATLPALEVRRPDWPADTHLVGPLLWEPTDDVFERPTGPGPLVLVAPSTASTGATDMASVALAALSGEALGMAVRVVVSALERPRGITGADGVVIGSARQDEILAEVDLVVCGAGHGMLAKALAAGVPVVTVPGGGDQWELANRVRRQGSGLLVRPVEAGALASAVATVLSDPGFGEAARRAAASSSAVVDPVRIVEGLLAARDG</sequence>
<feature type="domain" description="Erythromycin biosynthesis protein CIII-like C-terminal" evidence="1">
    <location>
        <begin position="248"/>
        <end position="345"/>
    </location>
</feature>
<gene>
    <name evidence="2" type="ORF">GORHZ_154_00570</name>
</gene>
<evidence type="ECO:0000313" key="2">
    <source>
        <dbReference type="EMBL" id="GAB91967.1"/>
    </source>
</evidence>
<dbReference type="PANTHER" id="PTHR48050">
    <property type="entry name" value="STEROL 3-BETA-GLUCOSYLTRANSFERASE"/>
    <property type="match status" value="1"/>
</dbReference>
<keyword evidence="2" id="KW-0808">Transferase</keyword>
<dbReference type="InterPro" id="IPR010610">
    <property type="entry name" value="EryCIII-like_C"/>
</dbReference>
<dbReference type="PANTHER" id="PTHR48050:SF13">
    <property type="entry name" value="STEROL 3-BETA-GLUCOSYLTRANSFERASE UGT80A2"/>
    <property type="match status" value="1"/>
</dbReference>
<dbReference type="STRING" id="1108045.GORHZ_154_00570"/>
<proteinExistence type="predicted"/>
<comment type="caution">
    <text evidence="2">The sequence shown here is derived from an EMBL/GenBank/DDBJ whole genome shotgun (WGS) entry which is preliminary data.</text>
</comment>
<dbReference type="AlphaFoldDB" id="K6WIH9"/>
<dbReference type="GO" id="GO:0016757">
    <property type="term" value="F:glycosyltransferase activity"/>
    <property type="evidence" value="ECO:0007669"/>
    <property type="project" value="UniProtKB-ARBA"/>
</dbReference>
<dbReference type="Pfam" id="PF06722">
    <property type="entry name" value="EryCIII-like_C"/>
    <property type="match status" value="1"/>
</dbReference>
<accession>K6WIH9</accession>
<dbReference type="Proteomes" id="UP000008363">
    <property type="component" value="Unassembled WGS sequence"/>
</dbReference>
<dbReference type="InterPro" id="IPR050426">
    <property type="entry name" value="Glycosyltransferase_28"/>
</dbReference>
<dbReference type="eggNOG" id="COG1819">
    <property type="taxonomic scope" value="Bacteria"/>
</dbReference>
<reference evidence="2 3" key="1">
    <citation type="submission" date="2012-08" db="EMBL/GenBank/DDBJ databases">
        <title>Whole genome shotgun sequence of Gordonia rhizosphera NBRC 16068.</title>
        <authorList>
            <person name="Takarada H."/>
            <person name="Isaki S."/>
            <person name="Hosoyama A."/>
            <person name="Tsuchikane K."/>
            <person name="Katsumata H."/>
            <person name="Baba S."/>
            <person name="Ohji S."/>
            <person name="Yamazaki S."/>
            <person name="Fujita N."/>
        </authorList>
    </citation>
    <scope>NUCLEOTIDE SEQUENCE [LARGE SCALE GENOMIC DNA]</scope>
    <source>
        <strain evidence="2 3">NBRC 16068</strain>
    </source>
</reference>
<evidence type="ECO:0000259" key="1">
    <source>
        <dbReference type="Pfam" id="PF06722"/>
    </source>
</evidence>
<organism evidence="2 3">
    <name type="scientific">Gordonia rhizosphera NBRC 16068</name>
    <dbReference type="NCBI Taxonomy" id="1108045"/>
    <lineage>
        <taxon>Bacteria</taxon>
        <taxon>Bacillati</taxon>
        <taxon>Actinomycetota</taxon>
        <taxon>Actinomycetes</taxon>
        <taxon>Mycobacteriales</taxon>
        <taxon>Gordoniaceae</taxon>
        <taxon>Gordonia</taxon>
    </lineage>
</organism>
<dbReference type="Gene3D" id="3.40.50.2000">
    <property type="entry name" value="Glycogen Phosphorylase B"/>
    <property type="match status" value="2"/>
</dbReference>
<name>K6WIH9_9ACTN</name>
<protein>
    <submittedName>
        <fullName evidence="2">Putative glycosyltransferase</fullName>
    </submittedName>
</protein>
<keyword evidence="3" id="KW-1185">Reference proteome</keyword>
<evidence type="ECO:0000313" key="3">
    <source>
        <dbReference type="Proteomes" id="UP000008363"/>
    </source>
</evidence>